<name>A0A1H6EV26_9ACTN</name>
<dbReference type="OrthoDB" id="3822522at2"/>
<evidence type="ECO:0000313" key="2">
    <source>
        <dbReference type="EMBL" id="SEH00544.1"/>
    </source>
</evidence>
<sequence length="290" mass="30659">MKFAILGVGLALGAPALVSTPAPAAAAGPEGAYWHYRILTSKAHPGRFGSRAHPYTLVERQVMEWWSTAGGKASSGFRNLGAVPKSAADKKAWQRDGSPAKWTKSLDGKAAKLSTQPSKGYVTPMRNENAYQIAGQRLTYDEVQRLPADPNGLKGWLVKTAQVRKLPASNVDGWVSGSLPRILHAMPAPKQVRAAAYQALLTMPGVRSEGNATDPLGRAGVSVVIADTSEQKEGTLTAKTKMIIDTGEMVLLSQVETLSVKGEGAEREGAVQTVAETGWTDAPPAVPALP</sequence>
<feature type="signal peptide" evidence="1">
    <location>
        <begin position="1"/>
        <end position="24"/>
    </location>
</feature>
<keyword evidence="3" id="KW-1185">Reference proteome</keyword>
<dbReference type="RefSeq" id="WP_160150577.1">
    <property type="nucleotide sequence ID" value="NZ_FNVT01000016.1"/>
</dbReference>
<dbReference type="Proteomes" id="UP000236732">
    <property type="component" value="Unassembled WGS sequence"/>
</dbReference>
<dbReference type="EMBL" id="FNVT01000016">
    <property type="protein sequence ID" value="SEH00544.1"/>
    <property type="molecule type" value="Genomic_DNA"/>
</dbReference>
<proteinExistence type="predicted"/>
<dbReference type="AlphaFoldDB" id="A0A1H6EV26"/>
<reference evidence="2 3" key="1">
    <citation type="submission" date="2016-10" db="EMBL/GenBank/DDBJ databases">
        <authorList>
            <person name="de Groot N.N."/>
        </authorList>
    </citation>
    <scope>NUCLEOTIDE SEQUENCE [LARGE SCALE GENOMIC DNA]</scope>
    <source>
        <strain evidence="2 3">CGMCC 4.7037</strain>
    </source>
</reference>
<keyword evidence="1" id="KW-0732">Signal</keyword>
<feature type="chain" id="PRO_5009297454" evidence="1">
    <location>
        <begin position="25"/>
        <end position="290"/>
    </location>
</feature>
<accession>A0A1H6EV26</accession>
<protein>
    <submittedName>
        <fullName evidence="2">Uncharacterized protein</fullName>
    </submittedName>
</protein>
<evidence type="ECO:0000256" key="1">
    <source>
        <dbReference type="SAM" id="SignalP"/>
    </source>
</evidence>
<organism evidence="2 3">
    <name type="scientific">Nonomuraea solani</name>
    <dbReference type="NCBI Taxonomy" id="1144553"/>
    <lineage>
        <taxon>Bacteria</taxon>
        <taxon>Bacillati</taxon>
        <taxon>Actinomycetota</taxon>
        <taxon>Actinomycetes</taxon>
        <taxon>Streptosporangiales</taxon>
        <taxon>Streptosporangiaceae</taxon>
        <taxon>Nonomuraea</taxon>
    </lineage>
</organism>
<gene>
    <name evidence="2" type="ORF">SAMN05444920_116280</name>
</gene>
<evidence type="ECO:0000313" key="3">
    <source>
        <dbReference type="Proteomes" id="UP000236732"/>
    </source>
</evidence>